<keyword evidence="15" id="KW-0342">GTP-binding</keyword>
<dbReference type="OrthoDB" id="3598281at2759"/>
<dbReference type="PANTHER" id="PTHR10903">
    <property type="entry name" value="GTPASE, IMAP FAMILY MEMBER-RELATED"/>
    <property type="match status" value="1"/>
</dbReference>
<keyword evidence="12" id="KW-0460">Magnesium</keyword>
<proteinExistence type="inferred from homology"/>
<evidence type="ECO:0000313" key="19">
    <source>
        <dbReference type="EnsemblMetazoa" id="Aqu2.1.12356_001"/>
    </source>
</evidence>
<keyword evidence="4" id="KW-0813">Transport</keyword>
<comment type="cofactor">
    <cofactor evidence="1">
        <name>Mg(2+)</name>
        <dbReference type="ChEBI" id="CHEBI:18420"/>
    </cofactor>
</comment>
<comment type="subcellular location">
    <subcellularLocation>
        <location evidence="2">Membrane</location>
        <topology evidence="2">Single-pass membrane protein</topology>
    </subcellularLocation>
    <subcellularLocation>
        <location evidence="17">Plastid</location>
        <location evidence="17">Chloroplast outer membrane</location>
    </subcellularLocation>
</comment>
<keyword evidence="14" id="KW-1133">Transmembrane helix</keyword>
<reference evidence="19" key="1">
    <citation type="submission" date="2017-05" db="UniProtKB">
        <authorList>
            <consortium name="EnsemblMetazoa"/>
        </authorList>
    </citation>
    <scope>IDENTIFICATION</scope>
</reference>
<dbReference type="EnsemblMetazoa" id="Aqu2.1.12356_001">
    <property type="protein sequence ID" value="Aqu2.1.12356_001"/>
    <property type="gene ID" value="Aqu2.1.12356"/>
</dbReference>
<dbReference type="InterPro" id="IPR027417">
    <property type="entry name" value="P-loop_NTPase"/>
</dbReference>
<name>A0A1X7TD21_AMPQE</name>
<evidence type="ECO:0000256" key="12">
    <source>
        <dbReference type="ARBA" id="ARBA00022842"/>
    </source>
</evidence>
<evidence type="ECO:0000256" key="1">
    <source>
        <dbReference type="ARBA" id="ARBA00001946"/>
    </source>
</evidence>
<dbReference type="Gene3D" id="3.40.50.300">
    <property type="entry name" value="P-loop containing nucleotide triphosphate hydrolases"/>
    <property type="match status" value="1"/>
</dbReference>
<evidence type="ECO:0000256" key="8">
    <source>
        <dbReference type="ARBA" id="ARBA00022723"/>
    </source>
</evidence>
<evidence type="ECO:0000256" key="9">
    <source>
        <dbReference type="ARBA" id="ARBA00022741"/>
    </source>
</evidence>
<keyword evidence="16" id="KW-0472">Membrane</keyword>
<dbReference type="Pfam" id="PF04548">
    <property type="entry name" value="AIG1"/>
    <property type="match status" value="1"/>
</dbReference>
<dbReference type="GO" id="GO:0015031">
    <property type="term" value="P:protein transport"/>
    <property type="evidence" value="ECO:0007669"/>
    <property type="project" value="UniProtKB-KW"/>
</dbReference>
<evidence type="ECO:0000256" key="6">
    <source>
        <dbReference type="ARBA" id="ARBA00022640"/>
    </source>
</evidence>
<keyword evidence="6" id="KW-0934">Plastid</keyword>
<keyword evidence="7" id="KW-0812">Transmembrane</keyword>
<comment type="similarity">
    <text evidence="3">Belongs to the TRAFAC class TrmE-Era-EngA-EngB-Septin-like GTPase superfamily. AIG1/Toc34/Toc159-like paraseptin GTPase family. IAN subfamily.</text>
</comment>
<evidence type="ECO:0000256" key="16">
    <source>
        <dbReference type="ARBA" id="ARBA00023136"/>
    </source>
</evidence>
<dbReference type="GO" id="GO:0005525">
    <property type="term" value="F:GTP binding"/>
    <property type="evidence" value="ECO:0007669"/>
    <property type="project" value="UniProtKB-KW"/>
</dbReference>
<keyword evidence="5" id="KW-0150">Chloroplast</keyword>
<sequence length="270" mass="30771">MYKCGQRAMNTLKQVLTDAKVGYSKDIQIVVLGKTGAGKSALINSIIDLEKEIAEESAHVEQCTDTVRLYRCSNIIPGVNVTVVDTPGLQGIHQQEQLYIQEMKSKCQEVTLILYCMNMTDRRLTNDDLGAMKKLHQAFGSKFLERVVFVLTFANKEDCNKRIDNIDEPEPDPEPLDDDEEAWALIVRKRFTNRIKCRSKAINASLNDIFHVKNVPFSVAGTYKSQHNNREPTCMALPDRENWLVDFLSLCCHEIKEKHKFTKFGLNDSK</sequence>
<dbReference type="SUPFAM" id="SSF52540">
    <property type="entry name" value="P-loop containing nucleoside triphosphate hydrolases"/>
    <property type="match status" value="1"/>
</dbReference>
<evidence type="ECO:0000259" key="18">
    <source>
        <dbReference type="Pfam" id="PF04548"/>
    </source>
</evidence>
<protein>
    <recommendedName>
        <fullName evidence="18">AIG1-type G domain-containing protein</fullName>
    </recommendedName>
</protein>
<evidence type="ECO:0000256" key="2">
    <source>
        <dbReference type="ARBA" id="ARBA00004167"/>
    </source>
</evidence>
<evidence type="ECO:0000256" key="11">
    <source>
        <dbReference type="ARBA" id="ARBA00022805"/>
    </source>
</evidence>
<evidence type="ECO:0000256" key="4">
    <source>
        <dbReference type="ARBA" id="ARBA00022448"/>
    </source>
</evidence>
<evidence type="ECO:0000256" key="13">
    <source>
        <dbReference type="ARBA" id="ARBA00022927"/>
    </source>
</evidence>
<evidence type="ECO:0000256" key="5">
    <source>
        <dbReference type="ARBA" id="ARBA00022528"/>
    </source>
</evidence>
<evidence type="ECO:0000256" key="3">
    <source>
        <dbReference type="ARBA" id="ARBA00008535"/>
    </source>
</evidence>
<dbReference type="InterPro" id="IPR006703">
    <property type="entry name" value="G_AIG1"/>
</dbReference>
<dbReference type="GO" id="GO:0016787">
    <property type="term" value="F:hydrolase activity"/>
    <property type="evidence" value="ECO:0007669"/>
    <property type="project" value="UniProtKB-KW"/>
</dbReference>
<dbReference type="GO" id="GO:0046872">
    <property type="term" value="F:metal ion binding"/>
    <property type="evidence" value="ECO:0007669"/>
    <property type="project" value="UniProtKB-KW"/>
</dbReference>
<organism evidence="19">
    <name type="scientific">Amphimedon queenslandica</name>
    <name type="common">Sponge</name>
    <dbReference type="NCBI Taxonomy" id="400682"/>
    <lineage>
        <taxon>Eukaryota</taxon>
        <taxon>Metazoa</taxon>
        <taxon>Porifera</taxon>
        <taxon>Demospongiae</taxon>
        <taxon>Heteroscleromorpha</taxon>
        <taxon>Haplosclerida</taxon>
        <taxon>Niphatidae</taxon>
        <taxon>Amphimedon</taxon>
    </lineage>
</organism>
<feature type="domain" description="AIG1-type G" evidence="18">
    <location>
        <begin position="28"/>
        <end position="160"/>
    </location>
</feature>
<dbReference type="InParanoid" id="A0A1X7TD21"/>
<dbReference type="PANTHER" id="PTHR10903:SF135">
    <property type="entry name" value="TRANSLOCASE OF CHLOROPLAST 120, CHLOROPLASTIC-RELATED"/>
    <property type="match status" value="1"/>
</dbReference>
<evidence type="ECO:0000256" key="15">
    <source>
        <dbReference type="ARBA" id="ARBA00023134"/>
    </source>
</evidence>
<evidence type="ECO:0000256" key="10">
    <source>
        <dbReference type="ARBA" id="ARBA00022801"/>
    </source>
</evidence>
<keyword evidence="9" id="KW-0547">Nucleotide-binding</keyword>
<evidence type="ECO:0000256" key="7">
    <source>
        <dbReference type="ARBA" id="ARBA00022692"/>
    </source>
</evidence>
<evidence type="ECO:0000256" key="14">
    <source>
        <dbReference type="ARBA" id="ARBA00022989"/>
    </source>
</evidence>
<keyword evidence="13" id="KW-0653">Protein transport</keyword>
<keyword evidence="8" id="KW-0479">Metal-binding</keyword>
<dbReference type="InterPro" id="IPR045058">
    <property type="entry name" value="GIMA/IAN/Toc"/>
</dbReference>
<evidence type="ECO:0000256" key="17">
    <source>
        <dbReference type="ARBA" id="ARBA00024013"/>
    </source>
</evidence>
<dbReference type="GO" id="GO:0016020">
    <property type="term" value="C:membrane"/>
    <property type="evidence" value="ECO:0007669"/>
    <property type="project" value="UniProtKB-SubCell"/>
</dbReference>
<accession>A0A1X7TD21</accession>
<dbReference type="AlphaFoldDB" id="A0A1X7TD21"/>
<keyword evidence="11" id="KW-1002">Plastid outer membrane</keyword>
<keyword evidence="10" id="KW-0378">Hydrolase</keyword>